<dbReference type="GO" id="GO:0004674">
    <property type="term" value="F:protein serine/threonine kinase activity"/>
    <property type="evidence" value="ECO:0007669"/>
    <property type="project" value="UniProtKB-KW"/>
</dbReference>
<comment type="catalytic activity">
    <reaction evidence="11">
        <text>L-threonyl-[protein] + ATP = O-phospho-L-threonyl-[protein] + ADP + H(+)</text>
        <dbReference type="Rhea" id="RHEA:46608"/>
        <dbReference type="Rhea" id="RHEA-COMP:11060"/>
        <dbReference type="Rhea" id="RHEA-COMP:11605"/>
        <dbReference type="ChEBI" id="CHEBI:15378"/>
        <dbReference type="ChEBI" id="CHEBI:30013"/>
        <dbReference type="ChEBI" id="CHEBI:30616"/>
        <dbReference type="ChEBI" id="CHEBI:61977"/>
        <dbReference type="ChEBI" id="CHEBI:456216"/>
        <dbReference type="EC" id="2.7.11.1"/>
    </reaction>
</comment>
<comment type="catalytic activity">
    <reaction evidence="12">
        <text>L-seryl-[protein] + ATP = O-phospho-L-seryl-[protein] + ADP + H(+)</text>
        <dbReference type="Rhea" id="RHEA:17989"/>
        <dbReference type="Rhea" id="RHEA-COMP:9863"/>
        <dbReference type="Rhea" id="RHEA-COMP:11604"/>
        <dbReference type="ChEBI" id="CHEBI:15378"/>
        <dbReference type="ChEBI" id="CHEBI:29999"/>
        <dbReference type="ChEBI" id="CHEBI:30616"/>
        <dbReference type="ChEBI" id="CHEBI:83421"/>
        <dbReference type="ChEBI" id="CHEBI:456216"/>
        <dbReference type="EC" id="2.7.11.1"/>
    </reaction>
</comment>
<sequence length="623" mass="70367">MSNNTNSNNSNRMRIGQYNIISTIGTGSFGKVKLAVHAITGQKVALKIINRKKIASMDMGGRVKREIQYLKLLRHPHIIKLYEVITTPTDIIMVIEYAGRELFNYIVEKGRMAEEDARRFFQQIICAVEYCHRHKIVHRDLKPENLLLDANNNVKIADFGLSNIMTDGDFLKTSCGSPNYAAPEVISGKLYAGPEVDVWSCGVILYVMLCGRLPFDDEYIPTLFKKINGGIYTMPSYLSSDTKALLTSMLVVDPLKRITIQEIRKNPWFNKNLPAYLRPLPNTEESGNILIDDDLVFELSKKMGYSTQVIQKALSEPDNNQFKVAYQLVVDHKRLLQDCKLVLSENNHIQSFFATSPPPWNTSLEDRYKKSKEEDGHLDTESSISVLSSSLPKSEAYNQASRERSHSSASTRGGALPIAPINGTPPPGAMQPAASINTASTTSSRVSQPRQLPINAPSQTKKPHKSRSRWHFGIRSKCPAWEVMLEIYRSLQNVGMEWRTLDPYHLRCRYKYENLGLVVKFDLQLYKLENNSYLVDFKNAGTQRTSDTPQPQPPSASNDAGYPFKILEGQLGQKMDIVNSQGDDEDPSPYLARWQISDEHNIEHVQSVYPFLDVCSKLITDIV</sequence>
<feature type="compositionally biased region" description="Polar residues" evidence="14">
    <location>
        <begin position="445"/>
        <end position="460"/>
    </location>
</feature>
<dbReference type="eggNOG" id="KOG0583">
    <property type="taxonomic scope" value="Eukaryota"/>
</dbReference>
<dbReference type="Pfam" id="PF08587">
    <property type="entry name" value="UBA_2"/>
    <property type="match status" value="1"/>
</dbReference>
<evidence type="ECO:0000256" key="7">
    <source>
        <dbReference type="ARBA" id="ARBA00022777"/>
    </source>
</evidence>
<dbReference type="GO" id="GO:0005737">
    <property type="term" value="C:cytoplasm"/>
    <property type="evidence" value="ECO:0007669"/>
    <property type="project" value="TreeGrafter"/>
</dbReference>
<evidence type="ECO:0000256" key="14">
    <source>
        <dbReference type="SAM" id="MobiDB-lite"/>
    </source>
</evidence>
<evidence type="ECO:0000256" key="3">
    <source>
        <dbReference type="ARBA" id="ARBA00012513"/>
    </source>
</evidence>
<dbReference type="FunCoup" id="S2JV96">
    <property type="interactions" value="762"/>
</dbReference>
<dbReference type="CDD" id="cd14079">
    <property type="entry name" value="STKc_AMPK_alpha"/>
    <property type="match status" value="1"/>
</dbReference>
<evidence type="ECO:0000259" key="15">
    <source>
        <dbReference type="PROSITE" id="PS50011"/>
    </source>
</evidence>
<evidence type="ECO:0000256" key="8">
    <source>
        <dbReference type="ARBA" id="ARBA00022840"/>
    </source>
</evidence>
<dbReference type="PANTHER" id="PTHR24346:SF110">
    <property type="entry name" value="NON-SPECIFIC SERINE_THREONINE PROTEIN KINASE"/>
    <property type="match status" value="1"/>
</dbReference>
<evidence type="ECO:0000256" key="5">
    <source>
        <dbReference type="ARBA" id="ARBA00022679"/>
    </source>
</evidence>
<feature type="region of interest" description="Disordered" evidence="14">
    <location>
        <begin position="369"/>
        <end position="470"/>
    </location>
</feature>
<feature type="domain" description="Protein kinase" evidence="15">
    <location>
        <begin position="18"/>
        <end position="269"/>
    </location>
</feature>
<evidence type="ECO:0000256" key="11">
    <source>
        <dbReference type="ARBA" id="ARBA00047899"/>
    </source>
</evidence>
<protein>
    <recommendedName>
        <fullName evidence="3">non-specific serine/threonine protein kinase</fullName>
        <ecNumber evidence="3">2.7.11.1</ecNumber>
    </recommendedName>
</protein>
<dbReference type="InterPro" id="IPR017441">
    <property type="entry name" value="Protein_kinase_ATP_BS"/>
</dbReference>
<dbReference type="AlphaFoldDB" id="S2JV96"/>
<dbReference type="SMART" id="SM00220">
    <property type="entry name" value="S_TKc"/>
    <property type="match status" value="1"/>
</dbReference>
<dbReference type="EMBL" id="KE124060">
    <property type="protein sequence ID" value="EPB83750.1"/>
    <property type="molecule type" value="Genomic_DNA"/>
</dbReference>
<comment type="subcellular location">
    <subcellularLocation>
        <location evidence="1">Nucleus</location>
    </subcellularLocation>
</comment>
<dbReference type="PANTHER" id="PTHR24346">
    <property type="entry name" value="MAP/MICROTUBULE AFFINITY-REGULATING KINASE"/>
    <property type="match status" value="1"/>
</dbReference>
<dbReference type="PROSITE" id="PS00108">
    <property type="entry name" value="PROTEIN_KINASE_ST"/>
    <property type="match status" value="1"/>
</dbReference>
<evidence type="ECO:0000256" key="2">
    <source>
        <dbReference type="ARBA" id="ARBA00006234"/>
    </source>
</evidence>
<dbReference type="InParanoid" id="S2JV96"/>
<dbReference type="VEuPathDB" id="FungiDB:HMPREF1544_09491"/>
<evidence type="ECO:0000313" key="16">
    <source>
        <dbReference type="EMBL" id="EPB83750.1"/>
    </source>
</evidence>
<dbReference type="STRING" id="1220926.S2JV96"/>
<evidence type="ECO:0000256" key="10">
    <source>
        <dbReference type="ARBA" id="ARBA00023277"/>
    </source>
</evidence>
<dbReference type="EC" id="2.7.11.1" evidence="3"/>
<dbReference type="Gene3D" id="3.30.310.80">
    <property type="entry name" value="Kinase associated domain 1, KA1"/>
    <property type="match status" value="1"/>
</dbReference>
<dbReference type="InterPro" id="IPR028375">
    <property type="entry name" value="KA1/Ssp2_C"/>
</dbReference>
<dbReference type="Gene3D" id="1.10.510.10">
    <property type="entry name" value="Transferase(Phosphotransferase) domain 1"/>
    <property type="match status" value="1"/>
</dbReference>
<reference evidence="17" key="1">
    <citation type="submission" date="2013-05" db="EMBL/GenBank/DDBJ databases">
        <title>The Genome sequence of Mucor circinelloides f. circinelloides 1006PhL.</title>
        <authorList>
            <consortium name="The Broad Institute Genomics Platform"/>
            <person name="Cuomo C."/>
            <person name="Earl A."/>
            <person name="Findley K."/>
            <person name="Lee S.C."/>
            <person name="Walker B."/>
            <person name="Young S."/>
            <person name="Zeng Q."/>
            <person name="Gargeya S."/>
            <person name="Fitzgerald M."/>
            <person name="Haas B."/>
            <person name="Abouelleil A."/>
            <person name="Allen A.W."/>
            <person name="Alvarado L."/>
            <person name="Arachchi H.M."/>
            <person name="Berlin A.M."/>
            <person name="Chapman S.B."/>
            <person name="Gainer-Dewar J."/>
            <person name="Goldberg J."/>
            <person name="Griggs A."/>
            <person name="Gujja S."/>
            <person name="Hansen M."/>
            <person name="Howarth C."/>
            <person name="Imamovic A."/>
            <person name="Ireland A."/>
            <person name="Larimer J."/>
            <person name="McCowan C."/>
            <person name="Murphy C."/>
            <person name="Pearson M."/>
            <person name="Poon T.W."/>
            <person name="Priest M."/>
            <person name="Roberts A."/>
            <person name="Saif S."/>
            <person name="Shea T."/>
            <person name="Sisk P."/>
            <person name="Sykes S."/>
            <person name="Wortman J."/>
            <person name="Nusbaum C."/>
            <person name="Birren B."/>
        </authorList>
    </citation>
    <scope>NUCLEOTIDE SEQUENCE [LARGE SCALE GENOMIC DNA]</scope>
    <source>
        <strain evidence="17">1006PhL</strain>
    </source>
</reference>
<dbReference type="OMA" id="GSWLKMA"/>
<dbReference type="CDD" id="cd12122">
    <property type="entry name" value="AMPKA_C"/>
    <property type="match status" value="1"/>
</dbReference>
<dbReference type="GO" id="GO:0035556">
    <property type="term" value="P:intracellular signal transduction"/>
    <property type="evidence" value="ECO:0007669"/>
    <property type="project" value="TreeGrafter"/>
</dbReference>
<comment type="similarity">
    <text evidence="2">Belongs to the protein kinase superfamily. CAMK Ser/Thr protein kinase family. SNF1 subfamily.</text>
</comment>
<dbReference type="GO" id="GO:0005634">
    <property type="term" value="C:nucleus"/>
    <property type="evidence" value="ECO:0007669"/>
    <property type="project" value="UniProtKB-SubCell"/>
</dbReference>
<evidence type="ECO:0000256" key="6">
    <source>
        <dbReference type="ARBA" id="ARBA00022741"/>
    </source>
</evidence>
<dbReference type="OrthoDB" id="193931at2759"/>
<keyword evidence="4" id="KW-0723">Serine/threonine-protein kinase</keyword>
<evidence type="ECO:0000256" key="12">
    <source>
        <dbReference type="ARBA" id="ARBA00048679"/>
    </source>
</evidence>
<keyword evidence="17" id="KW-1185">Reference proteome</keyword>
<dbReference type="Pfam" id="PF16579">
    <property type="entry name" value="AdenylateSensor"/>
    <property type="match status" value="1"/>
</dbReference>
<feature type="compositionally biased region" description="Basic and acidic residues" evidence="14">
    <location>
        <begin position="369"/>
        <end position="380"/>
    </location>
</feature>
<evidence type="ECO:0000256" key="9">
    <source>
        <dbReference type="ARBA" id="ARBA00023242"/>
    </source>
</evidence>
<evidence type="ECO:0000256" key="13">
    <source>
        <dbReference type="PROSITE-ProRule" id="PRU10141"/>
    </source>
</evidence>
<proteinExistence type="inferred from homology"/>
<evidence type="ECO:0000256" key="1">
    <source>
        <dbReference type="ARBA" id="ARBA00004123"/>
    </source>
</evidence>
<dbReference type="SUPFAM" id="SSF103243">
    <property type="entry name" value="KA1-like"/>
    <property type="match status" value="1"/>
</dbReference>
<evidence type="ECO:0000256" key="4">
    <source>
        <dbReference type="ARBA" id="ARBA00022527"/>
    </source>
</evidence>
<keyword evidence="9" id="KW-0539">Nucleus</keyword>
<name>S2JV96_MUCC1</name>
<feature type="compositionally biased region" description="Low complexity" evidence="14">
    <location>
        <begin position="382"/>
        <end position="394"/>
    </location>
</feature>
<dbReference type="GO" id="GO:0106310">
    <property type="term" value="F:protein serine kinase activity"/>
    <property type="evidence" value="ECO:0007669"/>
    <property type="project" value="RHEA"/>
</dbReference>
<dbReference type="CDD" id="cd14334">
    <property type="entry name" value="UBA_SNF1_fungi"/>
    <property type="match status" value="1"/>
</dbReference>
<keyword evidence="5" id="KW-0808">Transferase</keyword>
<gene>
    <name evidence="16" type="ORF">HMPREF1544_09491</name>
</gene>
<keyword evidence="7 16" id="KW-0418">Kinase</keyword>
<dbReference type="FunFam" id="1.10.510.10:FF:000544">
    <property type="entry name" value="Non-specific serine/threonine protein kinase"/>
    <property type="match status" value="1"/>
</dbReference>
<dbReference type="InterPro" id="IPR013896">
    <property type="entry name" value="SNF1_UBA"/>
</dbReference>
<evidence type="ECO:0000313" key="17">
    <source>
        <dbReference type="Proteomes" id="UP000014254"/>
    </source>
</evidence>
<feature type="compositionally biased region" description="Low complexity" evidence="14">
    <location>
        <begin position="433"/>
        <end position="444"/>
    </location>
</feature>
<dbReference type="GO" id="GO:0005524">
    <property type="term" value="F:ATP binding"/>
    <property type="evidence" value="ECO:0007669"/>
    <property type="project" value="UniProtKB-UniRule"/>
</dbReference>
<keyword evidence="8 13" id="KW-0067">ATP-binding</keyword>
<dbReference type="PROSITE" id="PS00107">
    <property type="entry name" value="PROTEIN_KINASE_ATP"/>
    <property type="match status" value="1"/>
</dbReference>
<dbReference type="PROSITE" id="PS50011">
    <property type="entry name" value="PROTEIN_KINASE_DOM"/>
    <property type="match status" value="1"/>
</dbReference>
<feature type="binding site" evidence="13">
    <location>
        <position position="47"/>
    </location>
    <ligand>
        <name>ATP</name>
        <dbReference type="ChEBI" id="CHEBI:30616"/>
    </ligand>
</feature>
<feature type="compositionally biased region" description="Basic residues" evidence="14">
    <location>
        <begin position="461"/>
        <end position="470"/>
    </location>
</feature>
<dbReference type="Proteomes" id="UP000014254">
    <property type="component" value="Unassembled WGS sequence"/>
</dbReference>
<dbReference type="InterPro" id="IPR032270">
    <property type="entry name" value="AMPK_C"/>
</dbReference>
<dbReference type="InterPro" id="IPR008271">
    <property type="entry name" value="Ser/Thr_kinase_AS"/>
</dbReference>
<dbReference type="Pfam" id="PF00069">
    <property type="entry name" value="Pkinase"/>
    <property type="match status" value="1"/>
</dbReference>
<dbReference type="InterPro" id="IPR000719">
    <property type="entry name" value="Prot_kinase_dom"/>
</dbReference>
<dbReference type="SUPFAM" id="SSF56112">
    <property type="entry name" value="Protein kinase-like (PK-like)"/>
    <property type="match status" value="1"/>
</dbReference>
<keyword evidence="10" id="KW-0119">Carbohydrate metabolism</keyword>
<organism evidence="16 17">
    <name type="scientific">Mucor circinelloides f. circinelloides (strain 1006PhL)</name>
    <name type="common">Mucormycosis agent</name>
    <name type="synonym">Calyptromyces circinelloides</name>
    <dbReference type="NCBI Taxonomy" id="1220926"/>
    <lineage>
        <taxon>Eukaryota</taxon>
        <taxon>Fungi</taxon>
        <taxon>Fungi incertae sedis</taxon>
        <taxon>Mucoromycota</taxon>
        <taxon>Mucoromycotina</taxon>
        <taxon>Mucoromycetes</taxon>
        <taxon>Mucorales</taxon>
        <taxon>Mucorineae</taxon>
        <taxon>Mucoraceae</taxon>
        <taxon>Mucor</taxon>
    </lineage>
</organism>
<keyword evidence="6 13" id="KW-0547">Nucleotide-binding</keyword>
<accession>S2JV96</accession>
<dbReference type="FunFam" id="3.30.200.20:FF:000236">
    <property type="entry name" value="Non-specific serine/threonine protein kinase"/>
    <property type="match status" value="1"/>
</dbReference>
<dbReference type="InterPro" id="IPR011009">
    <property type="entry name" value="Kinase-like_dom_sf"/>
</dbReference>